<evidence type="ECO:0000256" key="1">
    <source>
        <dbReference type="ARBA" id="ARBA00004613"/>
    </source>
</evidence>
<sequence>MKPKTLTMEPTFLLLVAFIFSSGQCQPPRDPSASPAACPSVCHPDISSLIGEMSAMKERLAAIESTSAPVPRLAFTAVLGHALGPFTIDTPVKYPRIISNVGNGYNPATGAFTARVPGTYYFSYTMFNNIGHTPNSVMSLMKNEQKMVSTWDTLGEDNEDSATNAAVLQLDAGDSVYIKLYATREVHDDLSSTGHYNTFSGFLLFPL</sequence>
<dbReference type="Pfam" id="PF00386">
    <property type="entry name" value="C1q"/>
    <property type="match status" value="1"/>
</dbReference>
<dbReference type="Ensembl" id="ENSGMOT00000022577.2">
    <property type="protein sequence ID" value="ENSGMOP00000022059.2"/>
    <property type="gene ID" value="ENSGMOG00000020572.2"/>
</dbReference>
<dbReference type="PROSITE" id="PS50871">
    <property type="entry name" value="C1Q"/>
    <property type="match status" value="1"/>
</dbReference>
<feature type="signal peptide" evidence="4">
    <location>
        <begin position="1"/>
        <end position="25"/>
    </location>
</feature>
<reference evidence="6" key="2">
    <citation type="submission" date="2025-09" db="UniProtKB">
        <authorList>
            <consortium name="Ensembl"/>
        </authorList>
    </citation>
    <scope>IDENTIFICATION</scope>
</reference>
<keyword evidence="7" id="KW-1185">Reference proteome</keyword>
<dbReference type="InterPro" id="IPR001073">
    <property type="entry name" value="C1q_dom"/>
</dbReference>
<dbReference type="InterPro" id="IPR008983">
    <property type="entry name" value="Tumour_necrosis_fac-like_dom"/>
</dbReference>
<feature type="domain" description="C1q" evidence="5">
    <location>
        <begin position="68"/>
        <end position="207"/>
    </location>
</feature>
<evidence type="ECO:0000256" key="2">
    <source>
        <dbReference type="ARBA" id="ARBA00022525"/>
    </source>
</evidence>
<name>A0A8C4ZTP5_GADMO</name>
<reference evidence="6" key="1">
    <citation type="submission" date="2025-08" db="UniProtKB">
        <authorList>
            <consortium name="Ensembl"/>
        </authorList>
    </citation>
    <scope>IDENTIFICATION</scope>
</reference>
<dbReference type="Proteomes" id="UP000694546">
    <property type="component" value="Chromosome 18"/>
</dbReference>
<dbReference type="OMA" id="CYTMFYN"/>
<organism evidence="6 7">
    <name type="scientific">Gadus morhua</name>
    <name type="common">Atlantic cod</name>
    <dbReference type="NCBI Taxonomy" id="8049"/>
    <lineage>
        <taxon>Eukaryota</taxon>
        <taxon>Metazoa</taxon>
        <taxon>Chordata</taxon>
        <taxon>Craniata</taxon>
        <taxon>Vertebrata</taxon>
        <taxon>Euteleostomi</taxon>
        <taxon>Actinopterygii</taxon>
        <taxon>Neopterygii</taxon>
        <taxon>Teleostei</taxon>
        <taxon>Neoteleostei</taxon>
        <taxon>Acanthomorphata</taxon>
        <taxon>Zeiogadaria</taxon>
        <taxon>Gadariae</taxon>
        <taxon>Gadiformes</taxon>
        <taxon>Gadoidei</taxon>
        <taxon>Gadidae</taxon>
        <taxon>Gadus</taxon>
    </lineage>
</organism>
<dbReference type="Gene3D" id="2.60.120.40">
    <property type="match status" value="1"/>
</dbReference>
<dbReference type="SMART" id="SM00110">
    <property type="entry name" value="C1Q"/>
    <property type="match status" value="1"/>
</dbReference>
<dbReference type="InterPro" id="IPR050822">
    <property type="entry name" value="Cerebellin_Synaptic_Org"/>
</dbReference>
<dbReference type="PRINTS" id="PR00007">
    <property type="entry name" value="COMPLEMNTC1Q"/>
</dbReference>
<evidence type="ECO:0000256" key="4">
    <source>
        <dbReference type="SAM" id="SignalP"/>
    </source>
</evidence>
<accession>A0A8C4ZTP5</accession>
<evidence type="ECO:0000259" key="5">
    <source>
        <dbReference type="PROSITE" id="PS50871"/>
    </source>
</evidence>
<feature type="chain" id="PRO_5034751485" description="C1q domain-containing protein" evidence="4">
    <location>
        <begin position="26"/>
        <end position="207"/>
    </location>
</feature>
<protein>
    <recommendedName>
        <fullName evidence="5">C1q domain-containing protein</fullName>
    </recommendedName>
</protein>
<dbReference type="AlphaFoldDB" id="A0A8C4ZTP5"/>
<evidence type="ECO:0000313" key="7">
    <source>
        <dbReference type="Proteomes" id="UP000694546"/>
    </source>
</evidence>
<evidence type="ECO:0000313" key="6">
    <source>
        <dbReference type="Ensembl" id="ENSGMOP00000022059.2"/>
    </source>
</evidence>
<evidence type="ECO:0000256" key="3">
    <source>
        <dbReference type="ARBA" id="ARBA00022729"/>
    </source>
</evidence>
<keyword evidence="2" id="KW-0964">Secreted</keyword>
<dbReference type="GO" id="GO:0005576">
    <property type="term" value="C:extracellular region"/>
    <property type="evidence" value="ECO:0007669"/>
    <property type="project" value="UniProtKB-SubCell"/>
</dbReference>
<dbReference type="PANTHER" id="PTHR22923:SF102">
    <property type="entry name" value="CEREBELLIN 13-RELATED"/>
    <property type="match status" value="1"/>
</dbReference>
<comment type="subcellular location">
    <subcellularLocation>
        <location evidence="1">Secreted</location>
    </subcellularLocation>
</comment>
<keyword evidence="3 4" id="KW-0732">Signal</keyword>
<dbReference type="SUPFAM" id="SSF49842">
    <property type="entry name" value="TNF-like"/>
    <property type="match status" value="1"/>
</dbReference>
<proteinExistence type="predicted"/>
<dbReference type="PANTHER" id="PTHR22923">
    <property type="entry name" value="CEREBELLIN-RELATED"/>
    <property type="match status" value="1"/>
</dbReference>
<dbReference type="GeneTree" id="ENSGT00940000163520"/>